<feature type="compositionally biased region" description="Polar residues" evidence="1">
    <location>
        <begin position="19"/>
        <end position="29"/>
    </location>
</feature>
<feature type="compositionally biased region" description="Pro residues" evidence="1">
    <location>
        <begin position="239"/>
        <end position="252"/>
    </location>
</feature>
<name>A0A0G4EE80_VITBC</name>
<feature type="region of interest" description="Disordered" evidence="1">
    <location>
        <begin position="87"/>
        <end position="120"/>
    </location>
</feature>
<accession>A0A0G4EE80</accession>
<dbReference type="InParanoid" id="A0A0G4EE80"/>
<feature type="compositionally biased region" description="Basic and acidic residues" evidence="1">
    <location>
        <begin position="91"/>
        <end position="103"/>
    </location>
</feature>
<feature type="region of interest" description="Disordered" evidence="1">
    <location>
        <begin position="237"/>
        <end position="319"/>
    </location>
</feature>
<evidence type="ECO:0000313" key="3">
    <source>
        <dbReference type="Proteomes" id="UP000041254"/>
    </source>
</evidence>
<dbReference type="Proteomes" id="UP000041254">
    <property type="component" value="Unassembled WGS sequence"/>
</dbReference>
<dbReference type="EMBL" id="CDMY01000214">
    <property type="protein sequence ID" value="CEL94287.1"/>
    <property type="molecule type" value="Genomic_DNA"/>
</dbReference>
<gene>
    <name evidence="2" type="ORF">Vbra_3723</name>
</gene>
<proteinExistence type="predicted"/>
<organism evidence="2 3">
    <name type="scientific">Vitrella brassicaformis (strain CCMP3155)</name>
    <dbReference type="NCBI Taxonomy" id="1169540"/>
    <lineage>
        <taxon>Eukaryota</taxon>
        <taxon>Sar</taxon>
        <taxon>Alveolata</taxon>
        <taxon>Colpodellida</taxon>
        <taxon>Vitrellaceae</taxon>
        <taxon>Vitrella</taxon>
    </lineage>
</organism>
<dbReference type="AlphaFoldDB" id="A0A0G4EE80"/>
<feature type="compositionally biased region" description="Polar residues" evidence="1">
    <location>
        <begin position="41"/>
        <end position="50"/>
    </location>
</feature>
<evidence type="ECO:0000313" key="2">
    <source>
        <dbReference type="EMBL" id="CEL94287.1"/>
    </source>
</evidence>
<sequence length="432" mass="46007">MAAYSPANDPYRGFYANAASPTHQQQQQGLAPPHHQGHQLPFSTPQSPVTESVRPSGVDPLLVTLPTYTNLPVQPAPAVRQFVVPAPLAQQEKKPEEERREEGLSGAAEDMQGPAAAAAAAAAAPGGAVGAREVPQQQQQVPVQVHHGVGGVAGEWQGPNGGVMMGPEGPFFMTSMVNEESFRKGLPSPHLHPAYQAVLGATHKSPYNPEAQTRLPTSQEVYSAVAMVQNQANPIVYAPLPPPPPPPPPPAPIQQYIPVPAPQPQPQYVLPSPPPQHRAPPTRSSWRKSSFETRPPVPDQHKYVPPAPQPQPMPGPVGPDGKHVRFADQLQDTVVQQHDELAPTVVPVIQYVPVVTHAVAPPALLTTTQTLRGPNNLLETTRRTNQMLNTTLNSTTRRSIGGGPTLAQLPLKPGDDCLAPFNCCGCFGPNGC</sequence>
<feature type="region of interest" description="Disordered" evidence="1">
    <location>
        <begin position="1"/>
        <end position="55"/>
    </location>
</feature>
<feature type="compositionally biased region" description="Pro residues" evidence="1">
    <location>
        <begin position="305"/>
        <end position="317"/>
    </location>
</feature>
<evidence type="ECO:0000256" key="1">
    <source>
        <dbReference type="SAM" id="MobiDB-lite"/>
    </source>
</evidence>
<protein>
    <submittedName>
        <fullName evidence="2">Uncharacterized protein</fullName>
    </submittedName>
</protein>
<keyword evidence="3" id="KW-1185">Reference proteome</keyword>
<feature type="compositionally biased region" description="Pro residues" evidence="1">
    <location>
        <begin position="259"/>
        <end position="278"/>
    </location>
</feature>
<dbReference type="VEuPathDB" id="CryptoDB:Vbra_3723"/>
<reference evidence="2 3" key="1">
    <citation type="submission" date="2014-11" db="EMBL/GenBank/DDBJ databases">
        <authorList>
            <person name="Zhu J."/>
            <person name="Qi W."/>
            <person name="Song R."/>
        </authorList>
    </citation>
    <scope>NUCLEOTIDE SEQUENCE [LARGE SCALE GENOMIC DNA]</scope>
</reference>